<dbReference type="PANTHER" id="PTHR43677:SF4">
    <property type="entry name" value="QUINONE OXIDOREDUCTASE-LIKE PROTEIN 2"/>
    <property type="match status" value="1"/>
</dbReference>
<gene>
    <name evidence="2" type="ORF">B7463_g9991</name>
</gene>
<proteinExistence type="predicted"/>
<dbReference type="InterPro" id="IPR051397">
    <property type="entry name" value="Zn-ADH-like_protein"/>
</dbReference>
<feature type="non-terminal residue" evidence="2">
    <location>
        <position position="1"/>
    </location>
</feature>
<dbReference type="Gene3D" id="3.90.180.10">
    <property type="entry name" value="Medium-chain alcohol dehydrogenases, catalytic domain"/>
    <property type="match status" value="2"/>
</dbReference>
<organism evidence="2 3">
    <name type="scientific">Scytalidium lignicola</name>
    <name type="common">Hyphomycete</name>
    <dbReference type="NCBI Taxonomy" id="5539"/>
    <lineage>
        <taxon>Eukaryota</taxon>
        <taxon>Fungi</taxon>
        <taxon>Dikarya</taxon>
        <taxon>Ascomycota</taxon>
        <taxon>Pezizomycotina</taxon>
        <taxon>Leotiomycetes</taxon>
        <taxon>Leotiomycetes incertae sedis</taxon>
        <taxon>Scytalidium</taxon>
    </lineage>
</organism>
<dbReference type="STRING" id="5539.A0A3E2GZA1"/>
<evidence type="ECO:0000259" key="1">
    <source>
        <dbReference type="Pfam" id="PF08240"/>
    </source>
</evidence>
<reference evidence="2 3" key="1">
    <citation type="submission" date="2018-05" db="EMBL/GenBank/DDBJ databases">
        <title>Draft genome sequence of Scytalidium lignicola DSM 105466, a ubiquitous saprotrophic fungus.</title>
        <authorList>
            <person name="Buettner E."/>
            <person name="Gebauer A.M."/>
            <person name="Hofrichter M."/>
            <person name="Liers C."/>
            <person name="Kellner H."/>
        </authorList>
    </citation>
    <scope>NUCLEOTIDE SEQUENCE [LARGE SCALE GENOMIC DNA]</scope>
    <source>
        <strain evidence="2 3">DSM 105466</strain>
    </source>
</reference>
<evidence type="ECO:0000313" key="2">
    <source>
        <dbReference type="EMBL" id="RFU26347.1"/>
    </source>
</evidence>
<dbReference type="SUPFAM" id="SSF50129">
    <property type="entry name" value="GroES-like"/>
    <property type="match status" value="1"/>
</dbReference>
<keyword evidence="3" id="KW-1185">Reference proteome</keyword>
<sequence length="276" mass="29684">MSSVYNLLLTCRALVLRSSGKLIIENVPTPEVTPGSVIVKVLVNTVVPGQRNIIARKVPGLYTPDPIIPGGHAIGRVAAVGPDTTTLQAGETVIIAPATGSFSGAAVDVAVAMDARIIAIGHNMEILKNLQSIYPSIKIVPIKSNFEEDLAALKAFGPIDAFLDISPHVANDSSHIRSCFMALKPYRRASLMRVITKDIAIPYMVATLNNITIRGQYMYEREDARGIIKLVESGALKLGKAAGHDIVRTFKYEDWEKAVETSSNSPGAGKIVVFEH</sequence>
<accession>A0A3E2GZA1</accession>
<feature type="non-terminal residue" evidence="2">
    <location>
        <position position="276"/>
    </location>
</feature>
<dbReference type="Proteomes" id="UP000258309">
    <property type="component" value="Unassembled WGS sequence"/>
</dbReference>
<dbReference type="Pfam" id="PF08240">
    <property type="entry name" value="ADH_N"/>
    <property type="match status" value="1"/>
</dbReference>
<comment type="caution">
    <text evidence="2">The sequence shown here is derived from an EMBL/GenBank/DDBJ whole genome shotgun (WGS) entry which is preliminary data.</text>
</comment>
<dbReference type="SUPFAM" id="SSF51735">
    <property type="entry name" value="NAD(P)-binding Rossmann-fold domains"/>
    <property type="match status" value="1"/>
</dbReference>
<dbReference type="InterPro" id="IPR013154">
    <property type="entry name" value="ADH-like_N"/>
</dbReference>
<dbReference type="OMA" id="TSARMLM"/>
<name>A0A3E2GZA1_SCYLI</name>
<dbReference type="GO" id="GO:0016491">
    <property type="term" value="F:oxidoreductase activity"/>
    <property type="evidence" value="ECO:0007669"/>
    <property type="project" value="TreeGrafter"/>
</dbReference>
<evidence type="ECO:0000313" key="3">
    <source>
        <dbReference type="Proteomes" id="UP000258309"/>
    </source>
</evidence>
<dbReference type="OrthoDB" id="5407715at2759"/>
<feature type="domain" description="Alcohol dehydrogenase-like N-terminal" evidence="1">
    <location>
        <begin position="34"/>
        <end position="98"/>
    </location>
</feature>
<dbReference type="Gene3D" id="3.40.50.720">
    <property type="entry name" value="NAD(P)-binding Rossmann-like Domain"/>
    <property type="match status" value="1"/>
</dbReference>
<dbReference type="InterPro" id="IPR011032">
    <property type="entry name" value="GroES-like_sf"/>
</dbReference>
<protein>
    <recommendedName>
        <fullName evidence="1">Alcohol dehydrogenase-like N-terminal domain-containing protein</fullName>
    </recommendedName>
</protein>
<dbReference type="InterPro" id="IPR036291">
    <property type="entry name" value="NAD(P)-bd_dom_sf"/>
</dbReference>
<dbReference type="AlphaFoldDB" id="A0A3E2GZA1"/>
<dbReference type="EMBL" id="NCSJ02000268">
    <property type="protein sequence ID" value="RFU26347.1"/>
    <property type="molecule type" value="Genomic_DNA"/>
</dbReference>
<dbReference type="PANTHER" id="PTHR43677">
    <property type="entry name" value="SHORT-CHAIN DEHYDROGENASE/REDUCTASE"/>
    <property type="match status" value="1"/>
</dbReference>
<dbReference type="GO" id="GO:0005739">
    <property type="term" value="C:mitochondrion"/>
    <property type="evidence" value="ECO:0007669"/>
    <property type="project" value="TreeGrafter"/>
</dbReference>